<sequence length="426" mass="47361">MEYRDQLKYIKSHQIEGGKPPRGNKKKRDKRERAQREQRKNGRKDVRHQERPVKPGGINKLIWMIQMIASAFFVGTMILLGILPLKYMIALIVALILLLVLVKTLQKRGMKRKRKKGGGRGLSVSVSAMLILLSFYSIRVNAALDEIATGEESGGYEEEHALPVTDEPFNVYISGIDVYGEITKESRSDVNLIATINPKTHKILLTTTPRDYYIQIPGVSEGQSDKLTHAGIYGIDTSIATLENLYDTEIPFYVRVNFTSVEEIVDVMGGVDVESELAFTTGEESGAIVDVKEGENHFNGKEALAFVRERKALASGDNQRGKNQQALLTGLIKKAMSPMILFRANGMINSVTGNAETNMSEAQIKSLIRMQLNDMKGWDIESVAATGDDSTKQYCYSYSGGPLYVTVPDWGSVDEIKGKIRETMGE</sequence>
<dbReference type="PANTHER" id="PTHR33392">
    <property type="entry name" value="POLYISOPRENYL-TEICHOIC ACID--PEPTIDOGLYCAN TEICHOIC ACID TRANSFERASE TAGU"/>
    <property type="match status" value="1"/>
</dbReference>
<proteinExistence type="inferred from homology"/>
<evidence type="ECO:0000256" key="2">
    <source>
        <dbReference type="SAM" id="MobiDB-lite"/>
    </source>
</evidence>
<feature type="transmembrane region" description="Helical" evidence="3">
    <location>
        <begin position="87"/>
        <end position="105"/>
    </location>
</feature>
<protein>
    <submittedName>
        <fullName evidence="5">LCP family protein</fullName>
    </submittedName>
</protein>
<keyword evidence="3" id="KW-0472">Membrane</keyword>
<keyword evidence="3" id="KW-1133">Transmembrane helix</keyword>
<feature type="domain" description="Cell envelope-related transcriptional attenuator" evidence="4">
    <location>
        <begin position="187"/>
        <end position="336"/>
    </location>
</feature>
<accession>A0A9D1UDK3</accession>
<reference evidence="5" key="1">
    <citation type="journal article" date="2021" name="PeerJ">
        <title>Extensive microbial diversity within the chicken gut microbiome revealed by metagenomics and culture.</title>
        <authorList>
            <person name="Gilroy R."/>
            <person name="Ravi A."/>
            <person name="Getino M."/>
            <person name="Pursley I."/>
            <person name="Horton D.L."/>
            <person name="Alikhan N.F."/>
            <person name="Baker D."/>
            <person name="Gharbi K."/>
            <person name="Hall N."/>
            <person name="Watson M."/>
            <person name="Adriaenssens E.M."/>
            <person name="Foster-Nyarko E."/>
            <person name="Jarju S."/>
            <person name="Secka A."/>
            <person name="Antonio M."/>
            <person name="Oren A."/>
            <person name="Chaudhuri R.R."/>
            <person name="La Ragione R."/>
            <person name="Hildebrand F."/>
            <person name="Pallen M.J."/>
        </authorList>
    </citation>
    <scope>NUCLEOTIDE SEQUENCE</scope>
    <source>
        <strain evidence="5">ChiSxjej1B13-11762</strain>
    </source>
</reference>
<reference evidence="5" key="2">
    <citation type="submission" date="2021-04" db="EMBL/GenBank/DDBJ databases">
        <authorList>
            <person name="Gilroy R."/>
        </authorList>
    </citation>
    <scope>NUCLEOTIDE SEQUENCE</scope>
    <source>
        <strain evidence="5">ChiSxjej1B13-11762</strain>
    </source>
</reference>
<comment type="similarity">
    <text evidence="1">Belongs to the LytR/CpsA/Psr (LCP) family.</text>
</comment>
<dbReference type="NCBIfam" id="TIGR00350">
    <property type="entry name" value="lytR_cpsA_psr"/>
    <property type="match status" value="1"/>
</dbReference>
<feature type="transmembrane region" description="Helical" evidence="3">
    <location>
        <begin position="61"/>
        <end position="81"/>
    </location>
</feature>
<dbReference type="Pfam" id="PF03816">
    <property type="entry name" value="LytR_cpsA_psr"/>
    <property type="match status" value="1"/>
</dbReference>
<dbReference type="EMBL" id="DXGF01000115">
    <property type="protein sequence ID" value="HIW83909.1"/>
    <property type="molecule type" value="Genomic_DNA"/>
</dbReference>
<dbReference type="AlphaFoldDB" id="A0A9D1UDK3"/>
<dbReference type="Gene3D" id="3.40.630.190">
    <property type="entry name" value="LCP protein"/>
    <property type="match status" value="1"/>
</dbReference>
<gene>
    <name evidence="5" type="ORF">H9873_06280</name>
</gene>
<evidence type="ECO:0000313" key="6">
    <source>
        <dbReference type="Proteomes" id="UP000824263"/>
    </source>
</evidence>
<evidence type="ECO:0000259" key="4">
    <source>
        <dbReference type="Pfam" id="PF03816"/>
    </source>
</evidence>
<evidence type="ECO:0000313" key="5">
    <source>
        <dbReference type="EMBL" id="HIW83909.1"/>
    </source>
</evidence>
<keyword evidence="3" id="KW-0812">Transmembrane</keyword>
<dbReference type="InterPro" id="IPR050922">
    <property type="entry name" value="LytR/CpsA/Psr_CW_biosynth"/>
</dbReference>
<dbReference type="Proteomes" id="UP000824263">
    <property type="component" value="Unassembled WGS sequence"/>
</dbReference>
<name>A0A9D1UDK3_9FIRM</name>
<evidence type="ECO:0000256" key="1">
    <source>
        <dbReference type="ARBA" id="ARBA00006068"/>
    </source>
</evidence>
<dbReference type="InterPro" id="IPR004474">
    <property type="entry name" value="LytR_CpsA_psr"/>
</dbReference>
<evidence type="ECO:0000256" key="3">
    <source>
        <dbReference type="SAM" id="Phobius"/>
    </source>
</evidence>
<organism evidence="5 6">
    <name type="scientific">Candidatus Dorea gallistercoris</name>
    <dbReference type="NCBI Taxonomy" id="2838542"/>
    <lineage>
        <taxon>Bacteria</taxon>
        <taxon>Bacillati</taxon>
        <taxon>Bacillota</taxon>
        <taxon>Clostridia</taxon>
        <taxon>Lachnospirales</taxon>
        <taxon>Lachnospiraceae</taxon>
        <taxon>Dorea</taxon>
    </lineage>
</organism>
<feature type="region of interest" description="Disordered" evidence="2">
    <location>
        <begin position="14"/>
        <end position="52"/>
    </location>
</feature>
<feature type="compositionally biased region" description="Basic and acidic residues" evidence="2">
    <location>
        <begin position="31"/>
        <end position="52"/>
    </location>
</feature>
<dbReference type="PANTHER" id="PTHR33392:SF6">
    <property type="entry name" value="POLYISOPRENYL-TEICHOIC ACID--PEPTIDOGLYCAN TEICHOIC ACID TRANSFERASE TAGU"/>
    <property type="match status" value="1"/>
</dbReference>
<feature type="transmembrane region" description="Helical" evidence="3">
    <location>
        <begin position="117"/>
        <end position="138"/>
    </location>
</feature>
<comment type="caution">
    <text evidence="5">The sequence shown here is derived from an EMBL/GenBank/DDBJ whole genome shotgun (WGS) entry which is preliminary data.</text>
</comment>